<evidence type="ECO:0000313" key="2">
    <source>
        <dbReference type="EMBL" id="MEN2791898.1"/>
    </source>
</evidence>
<evidence type="ECO:0000313" key="3">
    <source>
        <dbReference type="Proteomes" id="UP001419910"/>
    </source>
</evidence>
<dbReference type="EMBL" id="JBDIME010000021">
    <property type="protein sequence ID" value="MEN2791898.1"/>
    <property type="molecule type" value="Genomic_DNA"/>
</dbReference>
<keyword evidence="3" id="KW-1185">Reference proteome</keyword>
<name>A0ABU9Y7W3_9SPHN</name>
<dbReference type="RefSeq" id="WP_343888769.1">
    <property type="nucleotide sequence ID" value="NZ_BAAAEH010000013.1"/>
</dbReference>
<accession>A0ABU9Y7W3</accession>
<evidence type="ECO:0008006" key="4">
    <source>
        <dbReference type="Google" id="ProtNLM"/>
    </source>
</evidence>
<organism evidence="2 3">
    <name type="scientific">Sphingomonas oligophenolica</name>
    <dbReference type="NCBI Taxonomy" id="301154"/>
    <lineage>
        <taxon>Bacteria</taxon>
        <taxon>Pseudomonadati</taxon>
        <taxon>Pseudomonadota</taxon>
        <taxon>Alphaproteobacteria</taxon>
        <taxon>Sphingomonadales</taxon>
        <taxon>Sphingomonadaceae</taxon>
        <taxon>Sphingomonas</taxon>
    </lineage>
</organism>
<protein>
    <recommendedName>
        <fullName evidence="4">Aa3-type cytochrome c oxidase subunit IV</fullName>
    </recommendedName>
</protein>
<gene>
    <name evidence="2" type="ORF">ABC974_19860</name>
</gene>
<feature type="transmembrane region" description="Helical" evidence="1">
    <location>
        <begin position="26"/>
        <end position="44"/>
    </location>
</feature>
<sequence length="45" mass="5033">MADPNEPTHLTGEEARGGATPHMTRYILGMSLVLVILIFAYLLYR</sequence>
<dbReference type="Proteomes" id="UP001419910">
    <property type="component" value="Unassembled WGS sequence"/>
</dbReference>
<keyword evidence="1" id="KW-1133">Transmembrane helix</keyword>
<comment type="caution">
    <text evidence="2">The sequence shown here is derived from an EMBL/GenBank/DDBJ whole genome shotgun (WGS) entry which is preliminary data.</text>
</comment>
<keyword evidence="1" id="KW-0812">Transmembrane</keyword>
<reference evidence="2 3" key="1">
    <citation type="submission" date="2024-05" db="EMBL/GenBank/DDBJ databases">
        <authorList>
            <person name="Liu Q."/>
            <person name="Xin Y.-H."/>
        </authorList>
    </citation>
    <scope>NUCLEOTIDE SEQUENCE [LARGE SCALE GENOMIC DNA]</scope>
    <source>
        <strain evidence="2 3">CGMCC 1.10181</strain>
    </source>
</reference>
<evidence type="ECO:0000256" key="1">
    <source>
        <dbReference type="SAM" id="Phobius"/>
    </source>
</evidence>
<proteinExistence type="predicted"/>
<keyword evidence="1" id="KW-0472">Membrane</keyword>